<proteinExistence type="predicted"/>
<feature type="site" description="Lowers pKa of active site Cys" evidence="3">
    <location>
        <position position="290"/>
    </location>
</feature>
<sequence length="352" mass="39710">MSNDTETTTDTDTTGSYVEKGAEFNRDTNYIEDRILDDPDAQWPVEPGRYRLIAARACPWANRTVIVRRLLGLEDVISLGMPGPTHDKRSWTFDLDPEGVDPVLGIERLQEAFFKRYPDYPRGITVPAIVDIPSGEVVTNDFAQITEDFSTQWTAYHRDGAPNLWPEELRDEMESLMRMIYTEINNGVYRSGFAGSQEAYEKAFDRLFTALDTVEERLATRRYLMGESITEADVRLFTTLARFDPVYYGHFKANRTALRDFPNLWGYARDLYQTPGFGDTIDFPQIKDHYYIVHKDVNPTGIVPVGPDLSGWLTPHGREELGGSPFGDGTAPGPVAAGEEVPFESTAAAWVK</sequence>
<evidence type="ECO:0000259" key="4">
    <source>
        <dbReference type="PROSITE" id="PS50405"/>
    </source>
</evidence>
<dbReference type="Pfam" id="PF13410">
    <property type="entry name" value="GST_C_2"/>
    <property type="match status" value="1"/>
</dbReference>
<dbReference type="PANTHER" id="PTHR32419:SF6">
    <property type="entry name" value="GLUTATHIONE S-TRANSFERASE OMEGA-LIKE 1-RELATED"/>
    <property type="match status" value="1"/>
</dbReference>
<dbReference type="InterPro" id="IPR016639">
    <property type="entry name" value="GST_Omega/GSH"/>
</dbReference>
<dbReference type="EMBL" id="CP065989">
    <property type="protein sequence ID" value="QQB13773.1"/>
    <property type="molecule type" value="Genomic_DNA"/>
</dbReference>
<protein>
    <submittedName>
        <fullName evidence="5">Glutathione S-transferase C-terminal domain-containing protein</fullName>
    </submittedName>
</protein>
<dbReference type="InterPro" id="IPR047047">
    <property type="entry name" value="GST_Omega-like_C"/>
</dbReference>
<feature type="domain" description="GST C-terminal" evidence="4">
    <location>
        <begin position="140"/>
        <end position="290"/>
    </location>
</feature>
<dbReference type="SFLD" id="SFLDG01148">
    <property type="entry name" value="Xi_(cytGST)"/>
    <property type="match status" value="1"/>
</dbReference>
<reference evidence="5 6" key="1">
    <citation type="submission" date="2020-12" db="EMBL/GenBank/DDBJ databases">
        <title>FDA dAtabase for Regulatory Grade micrObial Sequences (FDA-ARGOS): Supporting development and validation of Infectious Disease Dx tests.</title>
        <authorList>
            <person name="Sproer C."/>
            <person name="Gronow S."/>
            <person name="Severitt S."/>
            <person name="Schroder I."/>
            <person name="Tallon L."/>
            <person name="Sadzewicz L."/>
            <person name="Zhao X."/>
            <person name="Boylan J."/>
            <person name="Ott S."/>
            <person name="Bowen H."/>
            <person name="Vavikolanu K."/>
            <person name="Mehta A."/>
            <person name="Aluvathingal J."/>
            <person name="Nadendla S."/>
            <person name="Lowell S."/>
            <person name="Myers T."/>
            <person name="Yan Y."/>
            <person name="Sichtig H."/>
        </authorList>
    </citation>
    <scope>NUCLEOTIDE SEQUENCE [LARGE SCALE GENOMIC DNA]</scope>
    <source>
        <strain evidence="5 6">FDAARGOS_990</strain>
    </source>
</reference>
<dbReference type="InterPro" id="IPR036249">
    <property type="entry name" value="Thioredoxin-like_sf"/>
</dbReference>
<dbReference type="RefSeq" id="WP_198498934.1">
    <property type="nucleotide sequence ID" value="NZ_CP065989.1"/>
</dbReference>
<evidence type="ECO:0000313" key="6">
    <source>
        <dbReference type="Proteomes" id="UP000595374"/>
    </source>
</evidence>
<dbReference type="SUPFAM" id="SSF52833">
    <property type="entry name" value="Thioredoxin-like"/>
    <property type="match status" value="1"/>
</dbReference>
<feature type="binding site" evidence="2">
    <location>
        <position position="91"/>
    </location>
    <ligand>
        <name>glutathione</name>
        <dbReference type="ChEBI" id="CHEBI:57925"/>
    </ligand>
</feature>
<dbReference type="PIRSF" id="PIRSF015753">
    <property type="entry name" value="GST"/>
    <property type="match status" value="1"/>
</dbReference>
<feature type="active site" description="Nucleophile" evidence="1">
    <location>
        <position position="58"/>
    </location>
</feature>
<evidence type="ECO:0000313" key="5">
    <source>
        <dbReference type="EMBL" id="QQB13773.1"/>
    </source>
</evidence>
<dbReference type="AlphaFoldDB" id="A0A7T3ZY24"/>
<organism evidence="5 6">
    <name type="scientific">Brevibacterium casei</name>
    <dbReference type="NCBI Taxonomy" id="33889"/>
    <lineage>
        <taxon>Bacteria</taxon>
        <taxon>Bacillati</taxon>
        <taxon>Actinomycetota</taxon>
        <taxon>Actinomycetes</taxon>
        <taxon>Micrococcales</taxon>
        <taxon>Brevibacteriaceae</taxon>
        <taxon>Brevibacterium</taxon>
    </lineage>
</organism>
<feature type="active site" description="Proton donor/acceptor" evidence="1">
    <location>
        <position position="189"/>
    </location>
</feature>
<dbReference type="SFLD" id="SFLDG01206">
    <property type="entry name" value="Xi.1"/>
    <property type="match status" value="1"/>
</dbReference>
<accession>A0A7T3ZY24</accession>
<dbReference type="InterPro" id="IPR036282">
    <property type="entry name" value="Glutathione-S-Trfase_C_sf"/>
</dbReference>
<dbReference type="Pfam" id="PF13409">
    <property type="entry name" value="GST_N_2"/>
    <property type="match status" value="1"/>
</dbReference>
<gene>
    <name evidence="5" type="ORF">I6H47_13400</name>
</gene>
<evidence type="ECO:0000256" key="3">
    <source>
        <dbReference type="PIRSR" id="PIRSR015753-3"/>
    </source>
</evidence>
<dbReference type="InterPro" id="IPR010987">
    <property type="entry name" value="Glutathione-S-Trfase_C-like"/>
</dbReference>
<dbReference type="Gene3D" id="1.20.1050.10">
    <property type="match status" value="1"/>
</dbReference>
<dbReference type="Proteomes" id="UP000595374">
    <property type="component" value="Chromosome"/>
</dbReference>
<keyword evidence="5" id="KW-0808">Transferase</keyword>
<name>A0A7T3ZY24_9MICO</name>
<feature type="site" description="Lowers pKa of active site Cys" evidence="3">
    <location>
        <position position="247"/>
    </location>
</feature>
<dbReference type="Gene3D" id="3.40.30.10">
    <property type="entry name" value="Glutaredoxin"/>
    <property type="match status" value="1"/>
</dbReference>
<evidence type="ECO:0000256" key="2">
    <source>
        <dbReference type="PIRSR" id="PIRSR015753-2"/>
    </source>
</evidence>
<evidence type="ECO:0000256" key="1">
    <source>
        <dbReference type="PIRSR" id="PIRSR015753-1"/>
    </source>
</evidence>
<dbReference type="InterPro" id="IPR040079">
    <property type="entry name" value="Glutathione_S-Trfase"/>
</dbReference>
<dbReference type="CDD" id="cd03190">
    <property type="entry name" value="GST_C_Omega_like"/>
    <property type="match status" value="1"/>
</dbReference>
<dbReference type="InterPro" id="IPR004045">
    <property type="entry name" value="Glutathione_S-Trfase_N"/>
</dbReference>
<dbReference type="GO" id="GO:0004364">
    <property type="term" value="F:glutathione transferase activity"/>
    <property type="evidence" value="ECO:0007669"/>
    <property type="project" value="InterPro"/>
</dbReference>
<dbReference type="GO" id="GO:0005737">
    <property type="term" value="C:cytoplasm"/>
    <property type="evidence" value="ECO:0007669"/>
    <property type="project" value="TreeGrafter"/>
</dbReference>
<dbReference type="PANTHER" id="PTHR32419">
    <property type="entry name" value="GLUTATHIONYL-HYDROQUINONE REDUCTASE"/>
    <property type="match status" value="1"/>
</dbReference>
<dbReference type="PROSITE" id="PS50405">
    <property type="entry name" value="GST_CTER"/>
    <property type="match status" value="1"/>
</dbReference>
<dbReference type="SFLD" id="SFLDS00019">
    <property type="entry name" value="Glutathione_Transferase_(cytos"/>
    <property type="match status" value="1"/>
</dbReference>
<dbReference type="SUPFAM" id="SSF47616">
    <property type="entry name" value="GST C-terminal domain-like"/>
    <property type="match status" value="1"/>
</dbReference>